<name>A7HJZ7_FERNB</name>
<evidence type="ECO:0000313" key="2">
    <source>
        <dbReference type="EMBL" id="ABS60230.1"/>
    </source>
</evidence>
<dbReference type="RefSeq" id="WP_011993550.1">
    <property type="nucleotide sequence ID" value="NC_009718.1"/>
</dbReference>
<dbReference type="OrthoDB" id="9801679at2"/>
<dbReference type="KEGG" id="fno:Fnod_0365"/>
<dbReference type="eggNOG" id="COG0613">
    <property type="taxonomic scope" value="Bacteria"/>
</dbReference>
<dbReference type="InterPro" id="IPR052018">
    <property type="entry name" value="PHP_domain"/>
</dbReference>
<dbReference type="InterPro" id="IPR016195">
    <property type="entry name" value="Pol/histidinol_Pase-like"/>
</dbReference>
<dbReference type="NCBIfam" id="NF038032">
    <property type="entry name" value="CehA_McbA_metalo"/>
    <property type="match status" value="1"/>
</dbReference>
<feature type="domain" description="Polymerase/histidinol phosphatase N-terminal" evidence="1">
    <location>
        <begin position="34"/>
        <end position="110"/>
    </location>
</feature>
<keyword evidence="3" id="KW-1185">Reference proteome</keyword>
<accession>A7HJZ7</accession>
<dbReference type="STRING" id="381764.Fnod_0365"/>
<protein>
    <submittedName>
        <fullName evidence="2">PHP domain protein</fullName>
    </submittedName>
</protein>
<evidence type="ECO:0000313" key="3">
    <source>
        <dbReference type="Proteomes" id="UP000002415"/>
    </source>
</evidence>
<dbReference type="HOGENOM" id="CLU_022128_0_0_0"/>
<dbReference type="Gene3D" id="3.20.20.140">
    <property type="entry name" value="Metal-dependent hydrolases"/>
    <property type="match status" value="1"/>
</dbReference>
<dbReference type="PANTHER" id="PTHR42924">
    <property type="entry name" value="EXONUCLEASE"/>
    <property type="match status" value="1"/>
</dbReference>
<dbReference type="GO" id="GO:0004534">
    <property type="term" value="F:5'-3' RNA exonuclease activity"/>
    <property type="evidence" value="ECO:0007669"/>
    <property type="project" value="TreeGrafter"/>
</dbReference>
<dbReference type="InterPro" id="IPR003141">
    <property type="entry name" value="Pol/His_phosphatase_N"/>
</dbReference>
<organism evidence="2 3">
    <name type="scientific">Fervidobacterium nodosum (strain ATCC 35602 / DSM 5306 / Rt17-B1)</name>
    <dbReference type="NCBI Taxonomy" id="381764"/>
    <lineage>
        <taxon>Bacteria</taxon>
        <taxon>Thermotogati</taxon>
        <taxon>Thermotogota</taxon>
        <taxon>Thermotogae</taxon>
        <taxon>Thermotogales</taxon>
        <taxon>Fervidobacteriaceae</taxon>
        <taxon>Fervidobacterium</taxon>
    </lineage>
</organism>
<evidence type="ECO:0000259" key="1">
    <source>
        <dbReference type="SMART" id="SM00481"/>
    </source>
</evidence>
<reference evidence="2 3" key="1">
    <citation type="submission" date="2007-07" db="EMBL/GenBank/DDBJ databases">
        <title>Complete sequence of Fervidobacterium nodosum Rt17-B1.</title>
        <authorList>
            <consortium name="US DOE Joint Genome Institute"/>
            <person name="Copeland A."/>
            <person name="Lucas S."/>
            <person name="Lapidus A."/>
            <person name="Barry K."/>
            <person name="Glavina del Rio T."/>
            <person name="Dalin E."/>
            <person name="Tice H."/>
            <person name="Pitluck S."/>
            <person name="Saunders E."/>
            <person name="Brettin T."/>
            <person name="Bruce D."/>
            <person name="Detter J.C."/>
            <person name="Han C."/>
            <person name="Schmutz J."/>
            <person name="Larimer F."/>
            <person name="Land M."/>
            <person name="Hauser L."/>
            <person name="Kyrpides N."/>
            <person name="Mikhailova N."/>
            <person name="Nelson K."/>
            <person name="Gogarten J.P."/>
            <person name="Noll K."/>
            <person name="Richardson P."/>
        </authorList>
    </citation>
    <scope>NUCLEOTIDE SEQUENCE [LARGE SCALE GENOMIC DNA]</scope>
    <source>
        <strain evidence="3">ATCC 35602 / DSM 5306 / Rt17-B1</strain>
    </source>
</reference>
<dbReference type="GO" id="GO:0035312">
    <property type="term" value="F:5'-3' DNA exonuclease activity"/>
    <property type="evidence" value="ECO:0007669"/>
    <property type="project" value="TreeGrafter"/>
</dbReference>
<dbReference type="PANTHER" id="PTHR42924:SF3">
    <property type="entry name" value="POLYMERASE_HISTIDINOL PHOSPHATASE N-TERMINAL DOMAIN-CONTAINING PROTEIN"/>
    <property type="match status" value="1"/>
</dbReference>
<dbReference type="SMART" id="SM00481">
    <property type="entry name" value="POLIIIAc"/>
    <property type="match status" value="1"/>
</dbReference>
<dbReference type="SUPFAM" id="SSF89550">
    <property type="entry name" value="PHP domain-like"/>
    <property type="match status" value="1"/>
</dbReference>
<dbReference type="AlphaFoldDB" id="A7HJZ7"/>
<reference evidence="2 3" key="2">
    <citation type="journal article" date="2009" name="Proc. Natl. Acad. Sci. U.S.A.">
        <title>On the chimeric nature, thermophilic origin, and phylogenetic placement of the Thermotogales.</title>
        <authorList>
            <person name="Zhaxybayeva O."/>
            <person name="Swithers K.S."/>
            <person name="Lapierre P."/>
            <person name="Fournier G.P."/>
            <person name="Bickhart D.M."/>
            <person name="DeBoy R.T."/>
            <person name="Nelson K.E."/>
            <person name="Nesbo C.L."/>
            <person name="Doolittle W.F."/>
            <person name="Gogarten J.P."/>
            <person name="Noll K.M."/>
        </authorList>
    </citation>
    <scope>NUCLEOTIDE SEQUENCE [LARGE SCALE GENOMIC DNA]</scope>
    <source>
        <strain evidence="3">ATCC 35602 / DSM 5306 / Rt17-B1</strain>
    </source>
</reference>
<sequence length="776" mass="88587">MSFKRFSFTIFLAFFILTLLVTVGFAEELKIFYGNLHSHTSFSDGKGTPEEAYSYAEKYGDFLAVTDHCYFLKIPVDGQKKTVITQQAARNATEPGKFVGLQGFEWTAGSGHINVFETIDFISRDEKGDLKDFYEWIVKSKKLAQFNHPGMTFGNFQNFWFVPEADKYVNLVEIGNGNSTSNDTISEEMYSNFILALNRGWHVSPTANQDNHKQNWIGANDSRTGVLAKSLTYDDIMDALWNRRTFASEDKNFKLYFFGNNAVMGSILYDSTKVTLNIKYEDKNDPVEKLSIVTQSKIFEVNEVVGKDSFEITKTFDVSDGYEWYFVYIRQKDGNEIVSAPIWVESSEPVKANYVRIGPEKPRYGQQVIVNFDLYNQSESDASGELNIYLNGNLISSEKVNLKPYEIIYDKSISLNNIPIGNNKIEFYFNNKNIQSSYFEVLEDSGVTVLIDRLHENDISENLKKFLRDLENEGNQVTYSETVLAGYENVNTVLISTPKLDGLSFFKDLTPEEVEWLNEFKGDVYLIRGSDDEYFEMYKSLLKNAIVIESIDELYKIFNINKSSEAEKKSLSKTVFIDQGHSNDYYKDKLTLLEKYLRSIDYKVEYINKIEKLDGSYLVIMNGKGYTDEEIKNIADFLKMGGTLIITSKSDYQNGGNTEDLNTLLDYINSPVRFNDDQVIDEINNYGANFKVIANNIRFYSACSLILYGKADILISSDTAKSIDSDGKNDAETVDKVILAASFNFVNGKVILLGKAIFSDYDFTLNEDFIKNYLFK</sequence>
<gene>
    <name evidence="2" type="ordered locus">Fnod_0365</name>
</gene>
<proteinExistence type="predicted"/>
<dbReference type="Proteomes" id="UP000002415">
    <property type="component" value="Chromosome"/>
</dbReference>
<dbReference type="EMBL" id="CP000771">
    <property type="protein sequence ID" value="ABS60230.1"/>
    <property type="molecule type" value="Genomic_DNA"/>
</dbReference>